<sequence length="94" mass="10960">MPHINALPNEILEIIFYALDDPMALRLLPPGLGPREMKAWEQNFLSIVNVCQRWRDVAETLKIGYGRKLARTERGYELGYVEELTFRLKEATRL</sequence>
<comment type="caution">
    <text evidence="1">The sequence shown here is derived from an EMBL/GenBank/DDBJ whole genome shotgun (WGS) entry which is preliminary data.</text>
</comment>
<evidence type="ECO:0008006" key="3">
    <source>
        <dbReference type="Google" id="ProtNLM"/>
    </source>
</evidence>
<protein>
    <recommendedName>
        <fullName evidence="3">F-box domain-containing protein</fullName>
    </recommendedName>
</protein>
<keyword evidence="2" id="KW-1185">Reference proteome</keyword>
<evidence type="ECO:0000313" key="1">
    <source>
        <dbReference type="EMBL" id="KAK5954398.1"/>
    </source>
</evidence>
<dbReference type="EMBL" id="JAKLMC020000008">
    <property type="protein sequence ID" value="KAK5954398.1"/>
    <property type="molecule type" value="Genomic_DNA"/>
</dbReference>
<gene>
    <name evidence="1" type="ORF">OHC33_004120</name>
</gene>
<evidence type="ECO:0000313" key="2">
    <source>
        <dbReference type="Proteomes" id="UP001316803"/>
    </source>
</evidence>
<reference evidence="1 2" key="1">
    <citation type="submission" date="2022-12" db="EMBL/GenBank/DDBJ databases">
        <title>Genomic features and morphological characterization of a novel Knufia sp. strain isolated from spacecraft assembly facility.</title>
        <authorList>
            <person name="Teixeira M."/>
            <person name="Chander A.M."/>
            <person name="Stajich J.E."/>
            <person name="Venkateswaran K."/>
        </authorList>
    </citation>
    <scope>NUCLEOTIDE SEQUENCE [LARGE SCALE GENOMIC DNA]</scope>
    <source>
        <strain evidence="1 2">FJI-L2-BK-P2</strain>
    </source>
</reference>
<dbReference type="Proteomes" id="UP001316803">
    <property type="component" value="Unassembled WGS sequence"/>
</dbReference>
<dbReference type="AlphaFoldDB" id="A0AAN8EM28"/>
<organism evidence="1 2">
    <name type="scientific">Knufia fluminis</name>
    <dbReference type="NCBI Taxonomy" id="191047"/>
    <lineage>
        <taxon>Eukaryota</taxon>
        <taxon>Fungi</taxon>
        <taxon>Dikarya</taxon>
        <taxon>Ascomycota</taxon>
        <taxon>Pezizomycotina</taxon>
        <taxon>Eurotiomycetes</taxon>
        <taxon>Chaetothyriomycetidae</taxon>
        <taxon>Chaetothyriales</taxon>
        <taxon>Trichomeriaceae</taxon>
        <taxon>Knufia</taxon>
    </lineage>
</organism>
<proteinExistence type="predicted"/>
<accession>A0AAN8EM28</accession>
<name>A0AAN8EM28_9EURO</name>